<accession>A0A9D1DYZ8</accession>
<gene>
    <name evidence="2" type="ORF">IAB37_08255</name>
</gene>
<name>A0A9D1DYZ8_9FIRM</name>
<dbReference type="Gene3D" id="1.10.260.40">
    <property type="entry name" value="lambda repressor-like DNA-binding domains"/>
    <property type="match status" value="1"/>
</dbReference>
<feature type="domain" description="HTH cro/C1-type" evidence="1">
    <location>
        <begin position="7"/>
        <end position="66"/>
    </location>
</feature>
<reference evidence="2" key="2">
    <citation type="journal article" date="2021" name="PeerJ">
        <title>Extensive microbial diversity within the chicken gut microbiome revealed by metagenomics and culture.</title>
        <authorList>
            <person name="Gilroy R."/>
            <person name="Ravi A."/>
            <person name="Getino M."/>
            <person name="Pursley I."/>
            <person name="Horton D.L."/>
            <person name="Alikhan N.F."/>
            <person name="Baker D."/>
            <person name="Gharbi K."/>
            <person name="Hall N."/>
            <person name="Watson M."/>
            <person name="Adriaenssens E.M."/>
            <person name="Foster-Nyarko E."/>
            <person name="Jarju S."/>
            <person name="Secka A."/>
            <person name="Antonio M."/>
            <person name="Oren A."/>
            <person name="Chaudhuri R.R."/>
            <person name="La Ragione R."/>
            <person name="Hildebrand F."/>
            <person name="Pallen M.J."/>
        </authorList>
    </citation>
    <scope>NUCLEOTIDE SEQUENCE</scope>
    <source>
        <strain evidence="2">CHK189-12415</strain>
    </source>
</reference>
<dbReference type="InterPro" id="IPR001387">
    <property type="entry name" value="Cro/C1-type_HTH"/>
</dbReference>
<dbReference type="InterPro" id="IPR010982">
    <property type="entry name" value="Lambda_DNA-bd_dom_sf"/>
</dbReference>
<protein>
    <submittedName>
        <fullName evidence="2">Helix-turn-helix transcriptional regulator</fullName>
    </submittedName>
</protein>
<evidence type="ECO:0000313" key="3">
    <source>
        <dbReference type="Proteomes" id="UP000824241"/>
    </source>
</evidence>
<dbReference type="Pfam" id="PF13443">
    <property type="entry name" value="HTH_26"/>
    <property type="match status" value="1"/>
</dbReference>
<reference evidence="2" key="1">
    <citation type="submission" date="2020-10" db="EMBL/GenBank/DDBJ databases">
        <authorList>
            <person name="Gilroy R."/>
        </authorList>
    </citation>
    <scope>NUCLEOTIDE SEQUENCE</scope>
    <source>
        <strain evidence="2">CHK189-12415</strain>
    </source>
</reference>
<dbReference type="SUPFAM" id="SSF47413">
    <property type="entry name" value="lambda repressor-like DNA-binding domains"/>
    <property type="match status" value="1"/>
</dbReference>
<sequence length="82" mass="9473">MITYDPLWETMRRKGITTYTLIKKYAFSRGTLDSLKQGRNISTATLNDLCRILSCKVEEVLCYLPDEPPSEEANTKKRKKTV</sequence>
<dbReference type="GO" id="GO:0003677">
    <property type="term" value="F:DNA binding"/>
    <property type="evidence" value="ECO:0007669"/>
    <property type="project" value="InterPro"/>
</dbReference>
<dbReference type="AlphaFoldDB" id="A0A9D1DYZ8"/>
<evidence type="ECO:0000313" key="2">
    <source>
        <dbReference type="EMBL" id="HIR61548.1"/>
    </source>
</evidence>
<dbReference type="EMBL" id="DVHA01000269">
    <property type="protein sequence ID" value="HIR61548.1"/>
    <property type="molecule type" value="Genomic_DNA"/>
</dbReference>
<organism evidence="2 3">
    <name type="scientific">Candidatus Faecivivens stercoravium</name>
    <dbReference type="NCBI Taxonomy" id="2840803"/>
    <lineage>
        <taxon>Bacteria</taxon>
        <taxon>Bacillati</taxon>
        <taxon>Bacillota</taxon>
        <taxon>Clostridia</taxon>
        <taxon>Eubacteriales</taxon>
        <taxon>Oscillospiraceae</taxon>
        <taxon>Oscillospiraceae incertae sedis</taxon>
        <taxon>Candidatus Faecivivens</taxon>
    </lineage>
</organism>
<evidence type="ECO:0000259" key="1">
    <source>
        <dbReference type="Pfam" id="PF13443"/>
    </source>
</evidence>
<proteinExistence type="predicted"/>
<comment type="caution">
    <text evidence="2">The sequence shown here is derived from an EMBL/GenBank/DDBJ whole genome shotgun (WGS) entry which is preliminary data.</text>
</comment>
<dbReference type="Proteomes" id="UP000824241">
    <property type="component" value="Unassembled WGS sequence"/>
</dbReference>